<gene>
    <name evidence="1" type="ORF">AVEN_153501_1</name>
</gene>
<dbReference type="AlphaFoldDB" id="A0A4Y2RS74"/>
<dbReference type="EMBL" id="BGPR01018203">
    <property type="protein sequence ID" value="GBN78511.1"/>
    <property type="molecule type" value="Genomic_DNA"/>
</dbReference>
<organism evidence="1 2">
    <name type="scientific">Araneus ventricosus</name>
    <name type="common">Orbweaver spider</name>
    <name type="synonym">Epeira ventricosa</name>
    <dbReference type="NCBI Taxonomy" id="182803"/>
    <lineage>
        <taxon>Eukaryota</taxon>
        <taxon>Metazoa</taxon>
        <taxon>Ecdysozoa</taxon>
        <taxon>Arthropoda</taxon>
        <taxon>Chelicerata</taxon>
        <taxon>Arachnida</taxon>
        <taxon>Araneae</taxon>
        <taxon>Araneomorphae</taxon>
        <taxon>Entelegynae</taxon>
        <taxon>Araneoidea</taxon>
        <taxon>Araneidae</taxon>
        <taxon>Araneus</taxon>
    </lineage>
</organism>
<keyword evidence="2" id="KW-1185">Reference proteome</keyword>
<evidence type="ECO:0000313" key="2">
    <source>
        <dbReference type="Proteomes" id="UP000499080"/>
    </source>
</evidence>
<dbReference type="Proteomes" id="UP000499080">
    <property type="component" value="Unassembled WGS sequence"/>
</dbReference>
<reference evidence="1 2" key="1">
    <citation type="journal article" date="2019" name="Sci. Rep.">
        <title>Orb-weaving spider Araneus ventricosus genome elucidates the spidroin gene catalogue.</title>
        <authorList>
            <person name="Kono N."/>
            <person name="Nakamura H."/>
            <person name="Ohtoshi R."/>
            <person name="Moran D.A.P."/>
            <person name="Shinohara A."/>
            <person name="Yoshida Y."/>
            <person name="Fujiwara M."/>
            <person name="Mori M."/>
            <person name="Tomita M."/>
            <person name="Arakawa K."/>
        </authorList>
    </citation>
    <scope>NUCLEOTIDE SEQUENCE [LARGE SCALE GENOMIC DNA]</scope>
</reference>
<evidence type="ECO:0000313" key="1">
    <source>
        <dbReference type="EMBL" id="GBN78511.1"/>
    </source>
</evidence>
<name>A0A4Y2RS74_ARAVE</name>
<protein>
    <submittedName>
        <fullName evidence="1">Uncharacterized protein</fullName>
    </submittedName>
</protein>
<accession>A0A4Y2RS74</accession>
<sequence>MCPLQNIPCKLRLVGGVLDNYFPTHSLKPPSKWVRYSMPHANLDLLVVFLTTSFPHTHSNRFQNGYLPARPMQLPSIEYVSIQEIFYYHARSISSMRKNSRQISFIFHSHYIVYCESCLPVHCLSCVWALLCRNRSSMEKEVSSLSGSTGHRCKDSSLLSPLKETILSSEI</sequence>
<proteinExistence type="predicted"/>
<comment type="caution">
    <text evidence="1">The sequence shown here is derived from an EMBL/GenBank/DDBJ whole genome shotgun (WGS) entry which is preliminary data.</text>
</comment>